<evidence type="ECO:0000259" key="13">
    <source>
        <dbReference type="Pfam" id="PF12627"/>
    </source>
</evidence>
<dbReference type="PANTHER" id="PTHR47545">
    <property type="entry name" value="MULTIFUNCTIONAL CCA PROTEIN"/>
    <property type="match status" value="1"/>
</dbReference>
<comment type="similarity">
    <text evidence="11">Belongs to the tRNA nucleotidyltransferase/poly(A) polymerase family.</text>
</comment>
<keyword evidence="8" id="KW-0067">ATP-binding</keyword>
<dbReference type="InterPro" id="IPR043519">
    <property type="entry name" value="NT_sf"/>
</dbReference>
<dbReference type="CDD" id="cd00077">
    <property type="entry name" value="HDc"/>
    <property type="match status" value="1"/>
</dbReference>
<dbReference type="Proteomes" id="UP000297065">
    <property type="component" value="Chromosome"/>
</dbReference>
<protein>
    <submittedName>
        <fullName evidence="14">HD domain-containing protein</fullName>
    </submittedName>
</protein>
<dbReference type="GO" id="GO:0005524">
    <property type="term" value="F:ATP binding"/>
    <property type="evidence" value="ECO:0007669"/>
    <property type="project" value="UniProtKB-KW"/>
</dbReference>
<evidence type="ECO:0000256" key="9">
    <source>
        <dbReference type="ARBA" id="ARBA00022842"/>
    </source>
</evidence>
<feature type="domain" description="Poly A polymerase head" evidence="12">
    <location>
        <begin position="3"/>
        <end position="30"/>
    </location>
</feature>
<organism evidence="14 15">
    <name type="scientific">Desulfovibrio desulfuricans</name>
    <dbReference type="NCBI Taxonomy" id="876"/>
    <lineage>
        <taxon>Bacteria</taxon>
        <taxon>Pseudomonadati</taxon>
        <taxon>Thermodesulfobacteriota</taxon>
        <taxon>Desulfovibrionia</taxon>
        <taxon>Desulfovibrionales</taxon>
        <taxon>Desulfovibrionaceae</taxon>
        <taxon>Desulfovibrio</taxon>
    </lineage>
</organism>
<dbReference type="EMBL" id="CP036295">
    <property type="protein sequence ID" value="QCC85587.1"/>
    <property type="molecule type" value="Genomic_DNA"/>
</dbReference>
<keyword evidence="6" id="KW-0547">Nucleotide-binding</keyword>
<dbReference type="SUPFAM" id="SSF81891">
    <property type="entry name" value="Poly A polymerase C-terminal region-like"/>
    <property type="match status" value="1"/>
</dbReference>
<dbReference type="Gene3D" id="3.30.460.10">
    <property type="entry name" value="Beta Polymerase, domain 2"/>
    <property type="match status" value="2"/>
</dbReference>
<keyword evidence="2 11" id="KW-0808">Transferase</keyword>
<evidence type="ECO:0000256" key="7">
    <source>
        <dbReference type="ARBA" id="ARBA00022800"/>
    </source>
</evidence>
<dbReference type="Pfam" id="PF01743">
    <property type="entry name" value="PolyA_pol"/>
    <property type="match status" value="1"/>
</dbReference>
<evidence type="ECO:0000256" key="2">
    <source>
        <dbReference type="ARBA" id="ARBA00022679"/>
    </source>
</evidence>
<dbReference type="InterPro" id="IPR002646">
    <property type="entry name" value="PolA_pol_head_dom"/>
</dbReference>
<dbReference type="PANTHER" id="PTHR47545:SF1">
    <property type="entry name" value="MULTIFUNCTIONAL CCA PROTEIN"/>
    <property type="match status" value="1"/>
</dbReference>
<sequence length="371" mass="40937">MELYLVGGAVRDLLLGRGPTELDYAFAGSMDAFMAAHADAMCVGKSVNVCLWHGRECMPLRGGTLASDLAARDLTINAVALDSSGRLHMHPAAVEDLRNSMLRPASPSAFADDPTRIFRLARFAARWPDWRIAREAFTQMRAVSRQQLASIPPERVAREMLKALAAPRPARFFRVLAQGGCLEPWFEEHERARHIPAGPPQWHANSVLGHSLRLMDELAGDVLAVWMALCHDLGKIGTDPALLPHHYGHEARGVPFVQALAKRLRLPAVYAKAGTLAAEEHMKAGMFSALRAGTRRDLLWRVNQLGLTQPFWKLADADSSSAVSALAYPSLEAITNIRLPEEWRNRGEDSARKLRELQCAALATLRKKQAV</sequence>
<keyword evidence="5" id="KW-0479">Metal-binding</keyword>
<keyword evidence="7" id="KW-0692">RNA repair</keyword>
<dbReference type="Gene3D" id="1.10.3090.10">
    <property type="entry name" value="cca-adding enzyme, domain 2"/>
    <property type="match status" value="1"/>
</dbReference>
<keyword evidence="10 11" id="KW-0694">RNA-binding</keyword>
<evidence type="ECO:0000256" key="11">
    <source>
        <dbReference type="RuleBase" id="RU003953"/>
    </source>
</evidence>
<dbReference type="SUPFAM" id="SSF81301">
    <property type="entry name" value="Nucleotidyltransferase"/>
    <property type="match status" value="1"/>
</dbReference>
<evidence type="ECO:0000256" key="3">
    <source>
        <dbReference type="ARBA" id="ARBA00022694"/>
    </source>
</evidence>
<dbReference type="GO" id="GO:0042245">
    <property type="term" value="P:RNA repair"/>
    <property type="evidence" value="ECO:0007669"/>
    <property type="project" value="UniProtKB-KW"/>
</dbReference>
<gene>
    <name evidence="14" type="ORF">DDIC_06785</name>
</gene>
<keyword evidence="4" id="KW-0548">Nucleotidyltransferase</keyword>
<feature type="domain" description="tRNA nucleotidyltransferase/poly(A) polymerase RNA and SrmB- binding" evidence="13">
    <location>
        <begin position="132"/>
        <end position="191"/>
    </location>
</feature>
<evidence type="ECO:0000259" key="12">
    <source>
        <dbReference type="Pfam" id="PF01743"/>
    </source>
</evidence>
<accession>A0A4P7UIX2</accession>
<keyword evidence="9" id="KW-0460">Magnesium</keyword>
<evidence type="ECO:0000256" key="1">
    <source>
        <dbReference type="ARBA" id="ARBA00001946"/>
    </source>
</evidence>
<evidence type="ECO:0000256" key="4">
    <source>
        <dbReference type="ARBA" id="ARBA00022695"/>
    </source>
</evidence>
<dbReference type="GO" id="GO:0003723">
    <property type="term" value="F:RNA binding"/>
    <property type="evidence" value="ECO:0007669"/>
    <property type="project" value="UniProtKB-KW"/>
</dbReference>
<proteinExistence type="inferred from homology"/>
<evidence type="ECO:0000313" key="15">
    <source>
        <dbReference type="Proteomes" id="UP000297065"/>
    </source>
</evidence>
<dbReference type="InterPro" id="IPR003607">
    <property type="entry name" value="HD/PDEase_dom"/>
</dbReference>
<evidence type="ECO:0000256" key="5">
    <source>
        <dbReference type="ARBA" id="ARBA00022723"/>
    </source>
</evidence>
<dbReference type="OrthoDB" id="9805698at2"/>
<dbReference type="GO" id="GO:0046872">
    <property type="term" value="F:metal ion binding"/>
    <property type="evidence" value="ECO:0007669"/>
    <property type="project" value="UniProtKB-KW"/>
</dbReference>
<evidence type="ECO:0000313" key="14">
    <source>
        <dbReference type="EMBL" id="QCC85587.1"/>
    </source>
</evidence>
<dbReference type="AlphaFoldDB" id="A0A4P7UIX2"/>
<dbReference type="GO" id="GO:0016779">
    <property type="term" value="F:nucleotidyltransferase activity"/>
    <property type="evidence" value="ECO:0007669"/>
    <property type="project" value="UniProtKB-KW"/>
</dbReference>
<reference evidence="14 15" key="1">
    <citation type="submission" date="2019-02" db="EMBL/GenBank/DDBJ databases">
        <title>Complete Genome Sequence of Desulfovibrio desulfuricans IC1, a Sulfonate Utilizing Anaerobe.</title>
        <authorList>
            <person name="Day L.A."/>
            <person name="De Leon K.B."/>
            <person name="Wall J.D."/>
        </authorList>
    </citation>
    <scope>NUCLEOTIDE SEQUENCE [LARGE SCALE GENOMIC DNA]</scope>
    <source>
        <strain evidence="14 15">IC1</strain>
    </source>
</reference>
<dbReference type="Pfam" id="PF12627">
    <property type="entry name" value="PolyA_pol_RNAbd"/>
    <property type="match status" value="1"/>
</dbReference>
<evidence type="ECO:0000256" key="6">
    <source>
        <dbReference type="ARBA" id="ARBA00022741"/>
    </source>
</evidence>
<comment type="cofactor">
    <cofactor evidence="1">
        <name>Mg(2+)</name>
        <dbReference type="ChEBI" id="CHEBI:18420"/>
    </cofactor>
</comment>
<dbReference type="GO" id="GO:0008033">
    <property type="term" value="P:tRNA processing"/>
    <property type="evidence" value="ECO:0007669"/>
    <property type="project" value="UniProtKB-KW"/>
</dbReference>
<evidence type="ECO:0000256" key="8">
    <source>
        <dbReference type="ARBA" id="ARBA00022840"/>
    </source>
</evidence>
<name>A0A4P7UIX2_DESDE</name>
<dbReference type="InterPro" id="IPR050124">
    <property type="entry name" value="tRNA_CCA-adding_enzyme"/>
</dbReference>
<evidence type="ECO:0000256" key="10">
    <source>
        <dbReference type="ARBA" id="ARBA00022884"/>
    </source>
</evidence>
<keyword evidence="3" id="KW-0819">tRNA processing</keyword>
<dbReference type="InterPro" id="IPR032828">
    <property type="entry name" value="PolyA_RNA-bd"/>
</dbReference>